<gene>
    <name evidence="6" type="ORF">EHS25_001938</name>
</gene>
<dbReference type="Gene3D" id="3.30.1120.10">
    <property type="match status" value="1"/>
</dbReference>
<organism evidence="6 7">
    <name type="scientific">Saitozyma podzolica</name>
    <dbReference type="NCBI Taxonomy" id="1890683"/>
    <lineage>
        <taxon>Eukaryota</taxon>
        <taxon>Fungi</taxon>
        <taxon>Dikarya</taxon>
        <taxon>Basidiomycota</taxon>
        <taxon>Agaricomycotina</taxon>
        <taxon>Tremellomycetes</taxon>
        <taxon>Tremellales</taxon>
        <taxon>Trimorphomycetaceae</taxon>
        <taxon>Saitozyma</taxon>
    </lineage>
</organism>
<dbReference type="EMBL" id="RSCD01000012">
    <property type="protein sequence ID" value="RSH89952.1"/>
    <property type="molecule type" value="Genomic_DNA"/>
</dbReference>
<proteinExistence type="inferred from homology"/>
<evidence type="ECO:0000256" key="2">
    <source>
        <dbReference type="ARBA" id="ARBA00022723"/>
    </source>
</evidence>
<reference evidence="6 7" key="1">
    <citation type="submission" date="2018-11" db="EMBL/GenBank/DDBJ databases">
        <title>Genome sequence of Saitozyma podzolica DSM 27192.</title>
        <authorList>
            <person name="Aliyu H."/>
            <person name="Gorte O."/>
            <person name="Ochsenreither K."/>
        </authorList>
    </citation>
    <scope>NUCLEOTIDE SEQUENCE [LARGE SCALE GENOMIC DNA]</scope>
    <source>
        <strain evidence="6 7">DSM 27192</strain>
    </source>
</reference>
<dbReference type="InterPro" id="IPR017850">
    <property type="entry name" value="Alkaline_phosphatase_core_sf"/>
</dbReference>
<evidence type="ECO:0000256" key="3">
    <source>
        <dbReference type="ARBA" id="ARBA00022801"/>
    </source>
</evidence>
<keyword evidence="3" id="KW-0378">Hydrolase</keyword>
<dbReference type="PANTHER" id="PTHR42693">
    <property type="entry name" value="ARYLSULFATASE FAMILY MEMBER"/>
    <property type="match status" value="1"/>
</dbReference>
<comment type="caution">
    <text evidence="6">The sequence shown here is derived from an EMBL/GenBank/DDBJ whole genome shotgun (WGS) entry which is preliminary data.</text>
</comment>
<evidence type="ECO:0000313" key="6">
    <source>
        <dbReference type="EMBL" id="RSH89952.1"/>
    </source>
</evidence>
<evidence type="ECO:0000259" key="5">
    <source>
        <dbReference type="Pfam" id="PF00884"/>
    </source>
</evidence>
<dbReference type="InterPro" id="IPR024607">
    <property type="entry name" value="Sulfatase_CS"/>
</dbReference>
<dbReference type="OrthoDB" id="103349at2759"/>
<feature type="domain" description="Sulfatase N-terminal" evidence="5">
    <location>
        <begin position="6"/>
        <end position="434"/>
    </location>
</feature>
<accession>A0A427YFT4</accession>
<dbReference type="GO" id="GO:0046872">
    <property type="term" value="F:metal ion binding"/>
    <property type="evidence" value="ECO:0007669"/>
    <property type="project" value="UniProtKB-KW"/>
</dbReference>
<dbReference type="SUPFAM" id="SSF53649">
    <property type="entry name" value="Alkaline phosphatase-like"/>
    <property type="match status" value="1"/>
</dbReference>
<dbReference type="InterPro" id="IPR050738">
    <property type="entry name" value="Sulfatase"/>
</dbReference>
<dbReference type="AlphaFoldDB" id="A0A427YFT4"/>
<evidence type="ECO:0000256" key="1">
    <source>
        <dbReference type="ARBA" id="ARBA00008779"/>
    </source>
</evidence>
<dbReference type="InterPro" id="IPR000917">
    <property type="entry name" value="Sulfatase_N"/>
</dbReference>
<dbReference type="Proteomes" id="UP000279259">
    <property type="component" value="Unassembled WGS sequence"/>
</dbReference>
<evidence type="ECO:0000313" key="7">
    <source>
        <dbReference type="Proteomes" id="UP000279259"/>
    </source>
</evidence>
<dbReference type="GO" id="GO:0004065">
    <property type="term" value="F:arylsulfatase activity"/>
    <property type="evidence" value="ECO:0007669"/>
    <property type="project" value="TreeGrafter"/>
</dbReference>
<dbReference type="Gene3D" id="3.40.720.10">
    <property type="entry name" value="Alkaline Phosphatase, subunit A"/>
    <property type="match status" value="1"/>
</dbReference>
<comment type="similarity">
    <text evidence="1">Belongs to the sulfatase family.</text>
</comment>
<dbReference type="PROSITE" id="PS00149">
    <property type="entry name" value="SULFATASE_2"/>
    <property type="match status" value="1"/>
</dbReference>
<evidence type="ECO:0000256" key="4">
    <source>
        <dbReference type="ARBA" id="ARBA00022837"/>
    </source>
</evidence>
<dbReference type="Pfam" id="PF00884">
    <property type="entry name" value="Sulfatase"/>
    <property type="match status" value="1"/>
</dbReference>
<name>A0A427YFT4_9TREE</name>
<sequence>MTDKRPNFLLIIADDLGYSDLGCFGGEIRTPNIDRLARDGLRFSDYHTAPMCSVARSMVLSGTDSHVAMQQLLINESRSDRLMEGYLTRNIAALPELLKDAGYGTMISGKWHQGFRPGYLPSDRGFDKVFSCLPASSNHYGWDPKWEGGEGNRPDIHGHQPPIYVKQDRRWIVEPNEDSSEDGFYSSKTYVDELLSMFHEREQSPSSNTTPFFAYLPFTAPHYPLQCFAKDRDKYRGVYDGGPEVLRQSRLAGLKKEGLISATVQPHDVVSPDNAPWEELTPKEKKFSSRAMEIYAGMVDSMDQHIGRVLDHLEETGQLNNTLVLFFSDNGAEGTALEAEEVVGPHLLETINTFYNNEYENLGNRDSFCWMGPRWCQASTAPNRLYKHYTSEGGVRVPMVMRYPAFDHLVAGSVCRAFTTAMDIVPTFLALAGVQNPNPDPAHPRATAPYHDRQVYPVRGRSWVDYLRDGNRSTGATWPNGNGGVATNVHGNMHRLNGESNGDAHYSDDVEAIYGPQDTVVAWEHFGKAALRLGRWKIVNMPVEHPTGTGKWQLYDLYSDQGETNDLAKHMPDKVADLVREYEKWTQETGAPLKRTKDAEGNCLGGDIIGDQRLWMSLGNGKRFDEQEV</sequence>
<dbReference type="STRING" id="1890683.A0A427YFT4"/>
<protein>
    <recommendedName>
        <fullName evidence="5">Sulfatase N-terminal domain-containing protein</fullName>
    </recommendedName>
</protein>
<dbReference type="PANTHER" id="PTHR42693:SF33">
    <property type="entry name" value="ARYLSULFATASE"/>
    <property type="match status" value="1"/>
</dbReference>
<keyword evidence="2" id="KW-0479">Metal-binding</keyword>
<keyword evidence="7" id="KW-1185">Reference proteome</keyword>
<keyword evidence="4" id="KW-0106">Calcium</keyword>
<dbReference type="CDD" id="cd16025">
    <property type="entry name" value="PAS_like"/>
    <property type="match status" value="1"/>
</dbReference>